<dbReference type="SUPFAM" id="SSF52172">
    <property type="entry name" value="CheY-like"/>
    <property type="match status" value="1"/>
</dbReference>
<keyword evidence="5" id="KW-0804">Transcription</keyword>
<gene>
    <name evidence="10" type="ORF">WNY58_02315</name>
</gene>
<organism evidence="10 11">
    <name type="scientific">Neptuniibacter pectenicola</name>
    <dbReference type="NCBI Taxonomy" id="1806669"/>
    <lineage>
        <taxon>Bacteria</taxon>
        <taxon>Pseudomonadati</taxon>
        <taxon>Pseudomonadota</taxon>
        <taxon>Gammaproteobacteria</taxon>
        <taxon>Oceanospirillales</taxon>
        <taxon>Oceanospirillaceae</taxon>
        <taxon>Neptuniibacter</taxon>
    </lineage>
</organism>
<proteinExistence type="predicted"/>
<feature type="modified residue" description="4-aspartylphosphate" evidence="6">
    <location>
        <position position="51"/>
    </location>
</feature>
<dbReference type="PROSITE" id="PS51755">
    <property type="entry name" value="OMPR_PHOB"/>
    <property type="match status" value="1"/>
</dbReference>
<evidence type="ECO:0000256" key="5">
    <source>
        <dbReference type="ARBA" id="ARBA00023163"/>
    </source>
</evidence>
<comment type="caution">
    <text evidence="10">The sequence shown here is derived from an EMBL/GenBank/DDBJ whole genome shotgun (WGS) entry which is preliminary data.</text>
</comment>
<dbReference type="Gene3D" id="3.40.50.2300">
    <property type="match status" value="1"/>
</dbReference>
<evidence type="ECO:0000259" key="9">
    <source>
        <dbReference type="PROSITE" id="PS51755"/>
    </source>
</evidence>
<accession>A0ABU9TNB5</accession>
<dbReference type="Pfam" id="PF00072">
    <property type="entry name" value="Response_reg"/>
    <property type="match status" value="1"/>
</dbReference>
<dbReference type="SMART" id="SM00862">
    <property type="entry name" value="Trans_reg_C"/>
    <property type="match status" value="1"/>
</dbReference>
<feature type="domain" description="OmpR/PhoB-type" evidence="9">
    <location>
        <begin position="124"/>
        <end position="221"/>
    </location>
</feature>
<evidence type="ECO:0000256" key="3">
    <source>
        <dbReference type="ARBA" id="ARBA00023015"/>
    </source>
</evidence>
<dbReference type="RefSeq" id="WP_067983304.1">
    <property type="nucleotide sequence ID" value="NZ_CAXBCE010000074.1"/>
</dbReference>
<reference evidence="10 11" key="1">
    <citation type="submission" date="2024-03" db="EMBL/GenBank/DDBJ databases">
        <title>Community enrichment and isolation of bacterial strains for fucoidan degradation.</title>
        <authorList>
            <person name="Sichert A."/>
        </authorList>
    </citation>
    <scope>NUCLEOTIDE SEQUENCE [LARGE SCALE GENOMIC DNA]</scope>
    <source>
        <strain evidence="10 11">AS76</strain>
    </source>
</reference>
<dbReference type="Pfam" id="PF00486">
    <property type="entry name" value="Trans_reg_C"/>
    <property type="match status" value="1"/>
</dbReference>
<keyword evidence="1 6" id="KW-0597">Phosphoprotein</keyword>
<dbReference type="Gene3D" id="1.10.10.10">
    <property type="entry name" value="Winged helix-like DNA-binding domain superfamily/Winged helix DNA-binding domain"/>
    <property type="match status" value="1"/>
</dbReference>
<sequence length="228" mass="25930">MHILLTDDDPDILSTIADHLELHNMTVDFAYNGQQALSLLENNHYDVIVLDIMMPKLDGLLTCEALRNLGNTTPVLMLTARDTLDDKITGFQHGADDYLVKPFAMRELICRIEALGQRTSHNKTRKIHCGELELDLGQGHAIRAGQTLRLNALQFRLLKLLMTQAPQIVTREQIEKTLWQDNPPDSDALRSHFYQLRNIVDKPFTYPMLETIRGVGYRLTEHKTGDAS</sequence>
<evidence type="ECO:0000259" key="8">
    <source>
        <dbReference type="PROSITE" id="PS50110"/>
    </source>
</evidence>
<keyword evidence="3" id="KW-0805">Transcription regulation</keyword>
<evidence type="ECO:0000256" key="4">
    <source>
        <dbReference type="ARBA" id="ARBA00023125"/>
    </source>
</evidence>
<dbReference type="InterPro" id="IPR001789">
    <property type="entry name" value="Sig_transdc_resp-reg_receiver"/>
</dbReference>
<evidence type="ECO:0000256" key="6">
    <source>
        <dbReference type="PROSITE-ProRule" id="PRU00169"/>
    </source>
</evidence>
<dbReference type="PANTHER" id="PTHR48111">
    <property type="entry name" value="REGULATOR OF RPOS"/>
    <property type="match status" value="1"/>
</dbReference>
<dbReference type="PROSITE" id="PS50110">
    <property type="entry name" value="RESPONSE_REGULATORY"/>
    <property type="match status" value="1"/>
</dbReference>
<keyword evidence="11" id="KW-1185">Reference proteome</keyword>
<name>A0ABU9TNB5_9GAMM</name>
<dbReference type="SMART" id="SM00448">
    <property type="entry name" value="REC"/>
    <property type="match status" value="1"/>
</dbReference>
<keyword evidence="2" id="KW-0902">Two-component regulatory system</keyword>
<dbReference type="InterPro" id="IPR001867">
    <property type="entry name" value="OmpR/PhoB-type_DNA-bd"/>
</dbReference>
<dbReference type="CDD" id="cd00383">
    <property type="entry name" value="trans_reg_C"/>
    <property type="match status" value="1"/>
</dbReference>
<feature type="domain" description="Response regulatory" evidence="8">
    <location>
        <begin position="2"/>
        <end position="116"/>
    </location>
</feature>
<protein>
    <submittedName>
        <fullName evidence="10">Response regulator transcription factor</fullName>
    </submittedName>
</protein>
<evidence type="ECO:0000256" key="2">
    <source>
        <dbReference type="ARBA" id="ARBA00023012"/>
    </source>
</evidence>
<feature type="DNA-binding region" description="OmpR/PhoB-type" evidence="7">
    <location>
        <begin position="124"/>
        <end position="221"/>
    </location>
</feature>
<dbReference type="InterPro" id="IPR036388">
    <property type="entry name" value="WH-like_DNA-bd_sf"/>
</dbReference>
<dbReference type="PANTHER" id="PTHR48111:SF22">
    <property type="entry name" value="REGULATOR OF RPOS"/>
    <property type="match status" value="1"/>
</dbReference>
<evidence type="ECO:0000313" key="11">
    <source>
        <dbReference type="Proteomes" id="UP001449225"/>
    </source>
</evidence>
<dbReference type="EMBL" id="JBBMRA010000001">
    <property type="protein sequence ID" value="MEM5535217.1"/>
    <property type="molecule type" value="Genomic_DNA"/>
</dbReference>
<dbReference type="InterPro" id="IPR011006">
    <property type="entry name" value="CheY-like_superfamily"/>
</dbReference>
<evidence type="ECO:0000313" key="10">
    <source>
        <dbReference type="EMBL" id="MEM5535217.1"/>
    </source>
</evidence>
<keyword evidence="4 7" id="KW-0238">DNA-binding</keyword>
<evidence type="ECO:0000256" key="1">
    <source>
        <dbReference type="ARBA" id="ARBA00022553"/>
    </source>
</evidence>
<dbReference type="Proteomes" id="UP001449225">
    <property type="component" value="Unassembled WGS sequence"/>
</dbReference>
<dbReference type="Gene3D" id="6.10.250.690">
    <property type="match status" value="1"/>
</dbReference>
<dbReference type="InterPro" id="IPR039420">
    <property type="entry name" value="WalR-like"/>
</dbReference>
<evidence type="ECO:0000256" key="7">
    <source>
        <dbReference type="PROSITE-ProRule" id="PRU01091"/>
    </source>
</evidence>